<protein>
    <recommendedName>
        <fullName evidence="2">C2H2-type domain-containing protein</fullName>
    </recommendedName>
</protein>
<keyword evidence="4" id="KW-1185">Reference proteome</keyword>
<gene>
    <name evidence="3" type="ORF">PFISCL1PPCAC_4397</name>
</gene>
<dbReference type="PROSITE" id="PS00028">
    <property type="entry name" value="ZINC_FINGER_C2H2_1"/>
    <property type="match status" value="1"/>
</dbReference>
<name>A0AAV5V0P0_9BILA</name>
<dbReference type="EMBL" id="BTSY01000002">
    <property type="protein sequence ID" value="GMT13100.1"/>
    <property type="molecule type" value="Genomic_DNA"/>
</dbReference>
<comment type="caution">
    <text evidence="3">The sequence shown here is derived from an EMBL/GenBank/DDBJ whole genome shotgun (WGS) entry which is preliminary data.</text>
</comment>
<feature type="domain" description="C2H2-type" evidence="2">
    <location>
        <begin position="394"/>
        <end position="415"/>
    </location>
</feature>
<dbReference type="InterPro" id="IPR013087">
    <property type="entry name" value="Znf_C2H2_type"/>
</dbReference>
<organism evidence="3 4">
    <name type="scientific">Pristionchus fissidentatus</name>
    <dbReference type="NCBI Taxonomy" id="1538716"/>
    <lineage>
        <taxon>Eukaryota</taxon>
        <taxon>Metazoa</taxon>
        <taxon>Ecdysozoa</taxon>
        <taxon>Nematoda</taxon>
        <taxon>Chromadorea</taxon>
        <taxon>Rhabditida</taxon>
        <taxon>Rhabditina</taxon>
        <taxon>Diplogasteromorpha</taxon>
        <taxon>Diplogasteroidea</taxon>
        <taxon>Neodiplogasteridae</taxon>
        <taxon>Pristionchus</taxon>
    </lineage>
</organism>
<sequence length="478" mass="54047">MAFSYSLAALFKMLEESRLRVFTKGENPNPDENSANIEEKVKKEECGDTDTVDRMNRMFNARQSAEHIAETFSRKPSCLPNNILIAPLCRVIVDAFDALIHAQPFAAPSLQILYESCANEVEGACGKHKPSQFITFAFALSTFFKMVEHTRLGLSGPEEEDRVDKIEPAAGCNSCTVKQPPPAVQEISVLAPYGGFTMKLTPVPTFENTVLEQPGLKIRKATKVVDKGLSFLNRVDHISPMRGVQEQTASIRINAASAVKPRPIDSATYRPPIYDSTPATTSTSAQNEERKTRKRVLYDSDKGSKRVLTCLCGRTGNRVEMKSHSLSCPIRVDLLEKRKKDANVLANLSPAKCPLPECDYRSVNERKFRDHCDKFHSNLAFSMTTYKLKCEIRCPYCPMLFLALGTLNTHIQRLHPSHLSDTDPIILCSECGYSCAKFFQMFQHWTKERQREWLSHREHHFLFDYEMAAFVESEDEES</sequence>
<evidence type="ECO:0000259" key="2">
    <source>
        <dbReference type="PROSITE" id="PS00028"/>
    </source>
</evidence>
<evidence type="ECO:0000256" key="1">
    <source>
        <dbReference type="SAM" id="MobiDB-lite"/>
    </source>
</evidence>
<dbReference type="AlphaFoldDB" id="A0AAV5V0P0"/>
<dbReference type="Proteomes" id="UP001432322">
    <property type="component" value="Unassembled WGS sequence"/>
</dbReference>
<dbReference type="Gene3D" id="3.30.160.60">
    <property type="entry name" value="Classic Zinc Finger"/>
    <property type="match status" value="1"/>
</dbReference>
<evidence type="ECO:0000313" key="4">
    <source>
        <dbReference type="Proteomes" id="UP001432322"/>
    </source>
</evidence>
<evidence type="ECO:0000313" key="3">
    <source>
        <dbReference type="EMBL" id="GMT13100.1"/>
    </source>
</evidence>
<reference evidence="3" key="1">
    <citation type="submission" date="2023-10" db="EMBL/GenBank/DDBJ databases">
        <title>Genome assembly of Pristionchus species.</title>
        <authorList>
            <person name="Yoshida K."/>
            <person name="Sommer R.J."/>
        </authorList>
    </citation>
    <scope>NUCLEOTIDE SEQUENCE</scope>
    <source>
        <strain evidence="3">RS5133</strain>
    </source>
</reference>
<proteinExistence type="predicted"/>
<feature type="compositionally biased region" description="Polar residues" evidence="1">
    <location>
        <begin position="277"/>
        <end position="286"/>
    </location>
</feature>
<dbReference type="SMART" id="SM00355">
    <property type="entry name" value="ZnF_C2H2"/>
    <property type="match status" value="3"/>
</dbReference>
<feature type="region of interest" description="Disordered" evidence="1">
    <location>
        <begin position="264"/>
        <end position="295"/>
    </location>
</feature>
<accession>A0AAV5V0P0</accession>